<accession>A0A1C1CPN4</accession>
<dbReference type="InterPro" id="IPR021840">
    <property type="entry name" value="DUF3433"/>
</dbReference>
<evidence type="ECO:0000313" key="3">
    <source>
        <dbReference type="EMBL" id="OCT50458.1"/>
    </source>
</evidence>
<gene>
    <name evidence="3" type="ORF">CLCR_06759</name>
</gene>
<protein>
    <submittedName>
        <fullName evidence="3">Uncharacterized protein</fullName>
    </submittedName>
</protein>
<evidence type="ECO:0000313" key="4">
    <source>
        <dbReference type="Proteomes" id="UP000094526"/>
    </source>
</evidence>
<organism evidence="3 4">
    <name type="scientific">Cladophialophora carrionii</name>
    <dbReference type="NCBI Taxonomy" id="86049"/>
    <lineage>
        <taxon>Eukaryota</taxon>
        <taxon>Fungi</taxon>
        <taxon>Dikarya</taxon>
        <taxon>Ascomycota</taxon>
        <taxon>Pezizomycotina</taxon>
        <taxon>Eurotiomycetes</taxon>
        <taxon>Chaetothyriomycetidae</taxon>
        <taxon>Chaetothyriales</taxon>
        <taxon>Herpotrichiellaceae</taxon>
        <taxon>Cladophialophora</taxon>
    </lineage>
</organism>
<keyword evidence="2" id="KW-1133">Transmembrane helix</keyword>
<dbReference type="PANTHER" id="PTHR37544">
    <property type="entry name" value="SPRAY-RELATED"/>
    <property type="match status" value="1"/>
</dbReference>
<keyword evidence="2" id="KW-0812">Transmembrane</keyword>
<feature type="compositionally biased region" description="Polar residues" evidence="1">
    <location>
        <begin position="1"/>
        <end position="11"/>
    </location>
</feature>
<dbReference type="Pfam" id="PF11915">
    <property type="entry name" value="DUF3433"/>
    <property type="match status" value="1"/>
</dbReference>
<dbReference type="Proteomes" id="UP000094526">
    <property type="component" value="Unassembled WGS sequence"/>
</dbReference>
<feature type="transmembrane region" description="Helical" evidence="2">
    <location>
        <begin position="169"/>
        <end position="190"/>
    </location>
</feature>
<dbReference type="STRING" id="86049.A0A1C1CPN4"/>
<feature type="compositionally biased region" description="Low complexity" evidence="1">
    <location>
        <begin position="12"/>
        <end position="46"/>
    </location>
</feature>
<keyword evidence="2" id="KW-0472">Membrane</keyword>
<dbReference type="OrthoDB" id="3522351at2759"/>
<dbReference type="EMBL" id="LGRB01000010">
    <property type="protein sequence ID" value="OCT50458.1"/>
    <property type="molecule type" value="Genomic_DNA"/>
</dbReference>
<comment type="caution">
    <text evidence="3">The sequence shown here is derived from an EMBL/GenBank/DDBJ whole genome shotgun (WGS) entry which is preliminary data.</text>
</comment>
<dbReference type="VEuPathDB" id="FungiDB:G647_05546"/>
<evidence type="ECO:0000256" key="2">
    <source>
        <dbReference type="SAM" id="Phobius"/>
    </source>
</evidence>
<feature type="compositionally biased region" description="Low complexity" evidence="1">
    <location>
        <begin position="58"/>
        <end position="73"/>
    </location>
</feature>
<dbReference type="PANTHER" id="PTHR37544:SF3">
    <property type="entry name" value="SPRAY"/>
    <property type="match status" value="1"/>
</dbReference>
<feature type="transmembrane region" description="Helical" evidence="2">
    <location>
        <begin position="114"/>
        <end position="138"/>
    </location>
</feature>
<feature type="region of interest" description="Disordered" evidence="1">
    <location>
        <begin position="1"/>
        <end position="88"/>
    </location>
</feature>
<dbReference type="VEuPathDB" id="FungiDB:CLCR_06759"/>
<feature type="transmembrane region" description="Helical" evidence="2">
    <location>
        <begin position="236"/>
        <end position="261"/>
    </location>
</feature>
<evidence type="ECO:0000256" key="1">
    <source>
        <dbReference type="SAM" id="MobiDB-lite"/>
    </source>
</evidence>
<dbReference type="AlphaFoldDB" id="A0A1C1CPN4"/>
<proteinExistence type="predicted"/>
<keyword evidence="4" id="KW-1185">Reference proteome</keyword>
<sequence>MSSAQIPTVNQATANPSSASVSSTSTFSTTTPPSSQATGSTTTSPAISGQQQPPIHLATPVTSQSTTVATSTSNHIPPQTTLPLGSQSQASKDTFIRLFRRFYSKSKPKEWTPFWLTPHGLLGFLLFDLSLIGGIIAVKIGSHSKHGLADVSNSSDSDTVLNYPVGQSLWWTFFPVLIFQIFGLYFAAIIDSRGERQPFVELRGAHGSDTKHSILLDYRSMVAAVRPGAALRNKHWMLSVSFLAALLVSLFLSSLASHLLIADVVPIVDATLTHLSSTFDPYDFGYDSELTPVLDGVSSTLVYGGLFPAWTTSNMSFQSFDRPAMSLKPSTLATYLTNTTAYSARLQCRNLAEGEYVFTQPDDGNGWTFGARDHGCDFSPTAIILTTGFKNYVQTFSNVSCSLDAGLSRLFVLAAHTPDPDTVKPSEVTVLACRTAYFRHSGTLNVTYTVGGSSAVINSFQEHEHGLQPLDNPMPVYYQNFERQLHQPSIFDNTATTSATDFGRLILAHARKQAPQSPFSPRAMLNATSVLFTAAHAVMVSSFLWQAGAADTAGNTVQGSLTIPTVRLVVVDPIANVLLSVLAVLAVLTIWISIDVINNETSLFEEPKGLLGSAILLHESDVNAFASDLRRDVEAAQDGRVLAHAREPRRLWGRALPLSVYRDDVLKKKWKVENWHAPSNTKIVAG</sequence>
<reference evidence="4" key="1">
    <citation type="submission" date="2015-07" db="EMBL/GenBank/DDBJ databases">
        <authorList>
            <person name="Teixeira M.M."/>
            <person name="Souza R.C."/>
            <person name="Almeida L.G."/>
            <person name="Vicente V.A."/>
            <person name="de Hoog S."/>
            <person name="Bocca A.L."/>
            <person name="de Almeida S.R."/>
            <person name="Vasconcelos A.T."/>
            <person name="Felipe M.S."/>
        </authorList>
    </citation>
    <scope>NUCLEOTIDE SEQUENCE [LARGE SCALE GENOMIC DNA]</scope>
    <source>
        <strain evidence="4">KSF</strain>
    </source>
</reference>
<feature type="compositionally biased region" description="Polar residues" evidence="1">
    <location>
        <begin position="74"/>
        <end position="88"/>
    </location>
</feature>
<name>A0A1C1CPN4_9EURO</name>